<reference evidence="2 3" key="1">
    <citation type="submission" date="2019-10" db="EMBL/GenBank/DDBJ databases">
        <title>Prolixibacter strains distinguished by the presence of nitrate reductase genes were adept at nitrate-dependent anaerobic corrosion of metallic iron and carbon steel.</title>
        <authorList>
            <person name="Iino T."/>
            <person name="Shono N."/>
            <person name="Ito K."/>
            <person name="Nakamura R."/>
            <person name="Sueoka K."/>
            <person name="Harayama S."/>
            <person name="Ohkuma M."/>
        </authorList>
    </citation>
    <scope>NUCLEOTIDE SEQUENCE [LARGE SCALE GENOMIC DNA]</scope>
    <source>
        <strain evidence="2 3">JCM 13498</strain>
    </source>
</reference>
<dbReference type="EMBL" id="BLAX01000001">
    <property type="protein sequence ID" value="GET33239.1"/>
    <property type="molecule type" value="Genomic_DNA"/>
</dbReference>
<dbReference type="PROSITE" id="PS51257">
    <property type="entry name" value="PROKAR_LIPOPROTEIN"/>
    <property type="match status" value="1"/>
</dbReference>
<feature type="domain" description="Fibronectin type-III" evidence="1">
    <location>
        <begin position="139"/>
        <end position="234"/>
    </location>
</feature>
<evidence type="ECO:0000313" key="2">
    <source>
        <dbReference type="EMBL" id="GET33239.1"/>
    </source>
</evidence>
<keyword evidence="3" id="KW-1185">Reference proteome</keyword>
<dbReference type="Proteomes" id="UP000391834">
    <property type="component" value="Unassembled WGS sequence"/>
</dbReference>
<dbReference type="SUPFAM" id="SSF49265">
    <property type="entry name" value="Fibronectin type III"/>
    <property type="match status" value="2"/>
</dbReference>
<dbReference type="SMART" id="SM00060">
    <property type="entry name" value="FN3"/>
    <property type="match status" value="3"/>
</dbReference>
<gene>
    <name evidence="2" type="ORF">PbJCM13498_21020</name>
</gene>
<comment type="caution">
    <text evidence="2">The sequence shown here is derived from an EMBL/GenBank/DDBJ whole genome shotgun (WGS) entry which is preliminary data.</text>
</comment>
<dbReference type="InterPro" id="IPR013783">
    <property type="entry name" value="Ig-like_fold"/>
</dbReference>
<dbReference type="PROSITE" id="PS50853">
    <property type="entry name" value="FN3"/>
    <property type="match status" value="1"/>
</dbReference>
<evidence type="ECO:0000313" key="3">
    <source>
        <dbReference type="Proteomes" id="UP000391834"/>
    </source>
</evidence>
<protein>
    <recommendedName>
        <fullName evidence="1">Fibronectin type-III domain-containing protein</fullName>
    </recommendedName>
</protein>
<sequence length="447" mass="48470">MKRVINIEKRKNYKIVNKIKQLSILILTLLVFGCSKNDSNDVPPVGSLTNLNYTETNGTVLLQWDAYEGASRYQVFVDGVSVSDIPDIGTSTMSAMLTNVPDQSKIEVKAYSDADATALIAKGETTYTVTETPLEAPNAPSNVSVTKADKTSATLTFSYSGTCSGIKIYSEAKTESSTPLLSIDSVSEGENSVTVKNLTSGTDYTLYLYAYNTNGDKTVFSSQEVSVTFSTAKETAAISIDHYGYNEQYGGGLTMSVVIAASDLFSDKSQWTESGELVLELYCSDTADGDPKLATSDNSTYPNWQNNQIVDLTAWSSNMDFQEGQTYYLQVIAKNKAGDVLGKTIVQEVKFETPASNDIIPGKPGNISVTLNGSTPTISWDKAKDADSYIVYVSTSQDMSYKTKVGETSSTSMDDPDRGQNVRVYYQVAAVSSTGNKTFSDVVDIWL</sequence>
<dbReference type="Pfam" id="PF00041">
    <property type="entry name" value="fn3"/>
    <property type="match status" value="1"/>
</dbReference>
<dbReference type="InterPro" id="IPR036116">
    <property type="entry name" value="FN3_sf"/>
</dbReference>
<name>A0A5M4AZB2_9BACT</name>
<dbReference type="Gene3D" id="2.60.40.10">
    <property type="entry name" value="Immunoglobulins"/>
    <property type="match status" value="2"/>
</dbReference>
<accession>A0A5M4AZB2</accession>
<dbReference type="RefSeq" id="WP_025865374.1">
    <property type="nucleotide sequence ID" value="NZ_BLAX01000001.1"/>
</dbReference>
<proteinExistence type="predicted"/>
<dbReference type="AlphaFoldDB" id="A0A5M4AZB2"/>
<evidence type="ECO:0000259" key="1">
    <source>
        <dbReference type="PROSITE" id="PS50853"/>
    </source>
</evidence>
<dbReference type="CDD" id="cd00063">
    <property type="entry name" value="FN3"/>
    <property type="match status" value="1"/>
</dbReference>
<organism evidence="2 3">
    <name type="scientific">Prolixibacter bellariivorans</name>
    <dbReference type="NCBI Taxonomy" id="314319"/>
    <lineage>
        <taxon>Bacteria</taxon>
        <taxon>Pseudomonadati</taxon>
        <taxon>Bacteroidota</taxon>
        <taxon>Bacteroidia</taxon>
        <taxon>Marinilabiliales</taxon>
        <taxon>Prolixibacteraceae</taxon>
        <taxon>Prolixibacter</taxon>
    </lineage>
</organism>
<dbReference type="InterPro" id="IPR003961">
    <property type="entry name" value="FN3_dom"/>
</dbReference>